<evidence type="ECO:0000256" key="1">
    <source>
        <dbReference type="SAM" id="MobiDB-lite"/>
    </source>
</evidence>
<organism evidence="2 3">
    <name type="scientific">Ignelater luminosus</name>
    <name type="common">Cucubano</name>
    <name type="synonym">Pyrophorus luminosus</name>
    <dbReference type="NCBI Taxonomy" id="2038154"/>
    <lineage>
        <taxon>Eukaryota</taxon>
        <taxon>Metazoa</taxon>
        <taxon>Ecdysozoa</taxon>
        <taxon>Arthropoda</taxon>
        <taxon>Hexapoda</taxon>
        <taxon>Insecta</taxon>
        <taxon>Pterygota</taxon>
        <taxon>Neoptera</taxon>
        <taxon>Endopterygota</taxon>
        <taxon>Coleoptera</taxon>
        <taxon>Polyphaga</taxon>
        <taxon>Elateriformia</taxon>
        <taxon>Elateroidea</taxon>
        <taxon>Elateridae</taxon>
        <taxon>Agrypninae</taxon>
        <taxon>Pyrophorini</taxon>
        <taxon>Ignelater</taxon>
    </lineage>
</organism>
<dbReference type="AlphaFoldDB" id="A0A8K0CK83"/>
<comment type="caution">
    <text evidence="2">The sequence shown here is derived from an EMBL/GenBank/DDBJ whole genome shotgun (WGS) entry which is preliminary data.</text>
</comment>
<dbReference type="PANTHER" id="PTHR10773:SF19">
    <property type="match status" value="1"/>
</dbReference>
<dbReference type="Proteomes" id="UP000801492">
    <property type="component" value="Unassembled WGS sequence"/>
</dbReference>
<evidence type="ECO:0000313" key="2">
    <source>
        <dbReference type="EMBL" id="KAF2887914.1"/>
    </source>
</evidence>
<evidence type="ECO:0000313" key="3">
    <source>
        <dbReference type="Proteomes" id="UP000801492"/>
    </source>
</evidence>
<feature type="compositionally biased region" description="Basic and acidic residues" evidence="1">
    <location>
        <begin position="1"/>
        <end position="14"/>
    </location>
</feature>
<feature type="compositionally biased region" description="Basic and acidic residues" evidence="1">
    <location>
        <begin position="22"/>
        <end position="33"/>
    </location>
</feature>
<sequence>MHSKHVVGDSDCGSRKRQRNTTSKEQKKEIRYGNHDPNLEMFKVPCKHKDTNQFKCNLLKVDDIQFCREKFIKHPNKVKQDVPLSHCITMKIPRRKRSRKTENQEHHQFFLEYSLRTKHYRLEVGQKMFLAIFSVKKRRGDTKFRNYVDKKRKVRKFIATLKGKESHCSRAISRRIYLSSEMNITTLHKLYNDSVTKQYKVNYKFFSRLFNNDFNIKFGNLATDVCGFCKRHQNQISISKDKTEQQKLVTNLRIHKLRAKQFYKLLSENTENAITFCFDLQQVQDLLRVSISEALYAQQLSFNAFCVTDVTTRHPVFYTWTENQASRGCVEIGFALLDFVRHWLLAVFLPDMNNREDTNSQTEDDDEDVHEHVCECNEDIGGIKI</sequence>
<gene>
    <name evidence="2" type="ORF">ILUMI_18259</name>
</gene>
<reference evidence="2" key="1">
    <citation type="submission" date="2019-08" db="EMBL/GenBank/DDBJ databases">
        <title>The genome of the North American firefly Photinus pyralis.</title>
        <authorList>
            <consortium name="Photinus pyralis genome working group"/>
            <person name="Fallon T.R."/>
            <person name="Sander Lower S.E."/>
            <person name="Weng J.-K."/>
        </authorList>
    </citation>
    <scope>NUCLEOTIDE SEQUENCE</scope>
    <source>
        <strain evidence="2">TRF0915ILg1</strain>
        <tissue evidence="2">Whole body</tissue>
    </source>
</reference>
<dbReference type="PANTHER" id="PTHR10773">
    <property type="entry name" value="DNA-DIRECTED RNA POLYMERASES I, II, AND III SUBUNIT RPABC2"/>
    <property type="match status" value="1"/>
</dbReference>
<name>A0A8K0CK83_IGNLU</name>
<proteinExistence type="predicted"/>
<dbReference type="OrthoDB" id="6779103at2759"/>
<protein>
    <submittedName>
        <fullName evidence="2">Uncharacterized protein</fullName>
    </submittedName>
</protein>
<accession>A0A8K0CK83</accession>
<feature type="region of interest" description="Disordered" evidence="1">
    <location>
        <begin position="1"/>
        <end position="33"/>
    </location>
</feature>
<keyword evidence="3" id="KW-1185">Reference proteome</keyword>
<dbReference type="EMBL" id="VTPC01081153">
    <property type="protein sequence ID" value="KAF2887914.1"/>
    <property type="molecule type" value="Genomic_DNA"/>
</dbReference>